<accession>A0A813G939</accession>
<feature type="region of interest" description="Disordered" evidence="5">
    <location>
        <begin position="133"/>
        <end position="158"/>
    </location>
</feature>
<evidence type="ECO:0000256" key="4">
    <source>
        <dbReference type="ARBA" id="ARBA00022553"/>
    </source>
</evidence>
<feature type="compositionally biased region" description="Low complexity" evidence="5">
    <location>
        <begin position="64"/>
        <end position="79"/>
    </location>
</feature>
<feature type="compositionally biased region" description="Basic and acidic residues" evidence="5">
    <location>
        <begin position="184"/>
        <end position="204"/>
    </location>
</feature>
<comment type="subcellular location">
    <subcellularLocation>
        <location evidence="1">Cytoplasm</location>
    </subcellularLocation>
</comment>
<feature type="non-terminal residue" evidence="6">
    <location>
        <position position="1"/>
    </location>
</feature>
<dbReference type="GO" id="GO:0005737">
    <property type="term" value="C:cytoplasm"/>
    <property type="evidence" value="ECO:0007669"/>
    <property type="project" value="UniProtKB-SubCell"/>
</dbReference>
<comment type="similarity">
    <text evidence="2">Belongs to the MLF family.</text>
</comment>
<dbReference type="EMBL" id="CAJNNV010028190">
    <property type="protein sequence ID" value="CAE8623550.1"/>
    <property type="molecule type" value="Genomic_DNA"/>
</dbReference>
<dbReference type="AlphaFoldDB" id="A0A813G939"/>
<reference evidence="6" key="1">
    <citation type="submission" date="2021-02" db="EMBL/GenBank/DDBJ databases">
        <authorList>
            <person name="Dougan E. K."/>
            <person name="Rhodes N."/>
            <person name="Thang M."/>
            <person name="Chan C."/>
        </authorList>
    </citation>
    <scope>NUCLEOTIDE SEQUENCE</scope>
</reference>
<feature type="compositionally biased region" description="Basic residues" evidence="5">
    <location>
        <begin position="80"/>
        <end position="90"/>
    </location>
</feature>
<evidence type="ECO:0000313" key="6">
    <source>
        <dbReference type="EMBL" id="CAE8623550.1"/>
    </source>
</evidence>
<gene>
    <name evidence="6" type="ORF">PGLA1383_LOCUS40810</name>
</gene>
<evidence type="ECO:0000256" key="2">
    <source>
        <dbReference type="ARBA" id="ARBA00008332"/>
    </source>
</evidence>
<dbReference type="InterPro" id="IPR019376">
    <property type="entry name" value="Myeloid_leukemia_factor"/>
</dbReference>
<keyword evidence="7" id="KW-1185">Reference proteome</keyword>
<dbReference type="Pfam" id="PF10248">
    <property type="entry name" value="Mlf1IP"/>
    <property type="match status" value="1"/>
</dbReference>
<evidence type="ECO:0000256" key="1">
    <source>
        <dbReference type="ARBA" id="ARBA00004496"/>
    </source>
</evidence>
<protein>
    <submittedName>
        <fullName evidence="6">Uncharacterized protein</fullName>
    </submittedName>
</protein>
<comment type="caution">
    <text evidence="6">The sequence shown here is derived from an EMBL/GenBank/DDBJ whole genome shotgun (WGS) entry which is preliminary data.</text>
</comment>
<sequence>GPQNDMLASLGGHGSLFGGPDPFKEFSAMPFGGAGGLGNFGGGSMMPRGFDDLAAEMMRGFGGQQQQQQHQQHHQQQQRPHQHQHQHRHPTAGSARGGAMAAPSGSFACQSFAMSSVMGPDGKMHTERYVSSDVGNTQHGGVREAQHAYSNSSTKSDKMALERHLGGRARKVVRELDRNTLEERSKEMLRGMSESGRDSFDRDFAGQANLLPQHQRFNAGALPGQRSLGGHANSRHQSLPGADRRY</sequence>
<keyword evidence="4" id="KW-0597">Phosphoprotein</keyword>
<feature type="region of interest" description="Disordered" evidence="5">
    <location>
        <begin position="184"/>
        <end position="246"/>
    </location>
</feature>
<evidence type="ECO:0000313" key="7">
    <source>
        <dbReference type="Proteomes" id="UP000654075"/>
    </source>
</evidence>
<feature type="region of interest" description="Disordered" evidence="5">
    <location>
        <begin position="61"/>
        <end position="103"/>
    </location>
</feature>
<evidence type="ECO:0000256" key="3">
    <source>
        <dbReference type="ARBA" id="ARBA00022490"/>
    </source>
</evidence>
<dbReference type="Proteomes" id="UP000654075">
    <property type="component" value="Unassembled WGS sequence"/>
</dbReference>
<dbReference type="OrthoDB" id="8707547at2759"/>
<proteinExistence type="inferred from homology"/>
<keyword evidence="3" id="KW-0963">Cytoplasm</keyword>
<name>A0A813G939_POLGL</name>
<evidence type="ECO:0000256" key="5">
    <source>
        <dbReference type="SAM" id="MobiDB-lite"/>
    </source>
</evidence>
<organism evidence="6 7">
    <name type="scientific">Polarella glacialis</name>
    <name type="common">Dinoflagellate</name>
    <dbReference type="NCBI Taxonomy" id="89957"/>
    <lineage>
        <taxon>Eukaryota</taxon>
        <taxon>Sar</taxon>
        <taxon>Alveolata</taxon>
        <taxon>Dinophyceae</taxon>
        <taxon>Suessiales</taxon>
        <taxon>Suessiaceae</taxon>
        <taxon>Polarella</taxon>
    </lineage>
</organism>